<evidence type="ECO:0000256" key="1">
    <source>
        <dbReference type="ARBA" id="ARBA00006484"/>
    </source>
</evidence>
<dbReference type="PANTHER" id="PTHR43618:SF4">
    <property type="entry name" value="SHORT CHAIN DEHYDROGENASE_REDUCTASE FAMILY (AFU_ORTHOLOGUE AFUA_7G04540)"/>
    <property type="match status" value="1"/>
</dbReference>
<dbReference type="EMBL" id="CAOQHR010000013">
    <property type="protein sequence ID" value="CAI6342582.1"/>
    <property type="molecule type" value="Genomic_DNA"/>
</dbReference>
<keyword evidence="2" id="KW-0521">NADP</keyword>
<dbReference type="GO" id="GO:0016491">
    <property type="term" value="F:oxidoreductase activity"/>
    <property type="evidence" value="ECO:0007669"/>
    <property type="project" value="UniProtKB-KW"/>
</dbReference>
<dbReference type="PRINTS" id="PR00080">
    <property type="entry name" value="SDRFAMILY"/>
</dbReference>
<dbReference type="Gene3D" id="3.40.50.720">
    <property type="entry name" value="NAD(P)-binding Rossmann-like Domain"/>
    <property type="match status" value="1"/>
</dbReference>
<dbReference type="InterPro" id="IPR020904">
    <property type="entry name" value="Sc_DH/Rdtase_CS"/>
</dbReference>
<protein>
    <recommendedName>
        <fullName evidence="7">Short chain dehydrogenase/reductase</fullName>
    </recommendedName>
</protein>
<keyword evidence="6" id="KW-1185">Reference proteome</keyword>
<evidence type="ECO:0000256" key="3">
    <source>
        <dbReference type="ARBA" id="ARBA00023002"/>
    </source>
</evidence>
<evidence type="ECO:0000313" key="6">
    <source>
        <dbReference type="Proteomes" id="UP001152607"/>
    </source>
</evidence>
<dbReference type="SUPFAM" id="SSF51735">
    <property type="entry name" value="NAD(P)-binding Rossmann-fold domains"/>
    <property type="match status" value="1"/>
</dbReference>
<dbReference type="PRINTS" id="PR00081">
    <property type="entry name" value="GDHRDH"/>
</dbReference>
<keyword evidence="3" id="KW-0560">Oxidoreductase</keyword>
<proteinExistence type="inferred from homology"/>
<evidence type="ECO:0008006" key="7">
    <source>
        <dbReference type="Google" id="ProtNLM"/>
    </source>
</evidence>
<evidence type="ECO:0000313" key="5">
    <source>
        <dbReference type="EMBL" id="CAI6342582.1"/>
    </source>
</evidence>
<dbReference type="AlphaFoldDB" id="A0A9W4UWP6"/>
<dbReference type="InterPro" id="IPR052178">
    <property type="entry name" value="Sec_Metab_Biosynth_SDR"/>
</dbReference>
<dbReference type="InterPro" id="IPR002347">
    <property type="entry name" value="SDR_fam"/>
</dbReference>
<evidence type="ECO:0000256" key="2">
    <source>
        <dbReference type="ARBA" id="ARBA00022857"/>
    </source>
</evidence>
<gene>
    <name evidence="5" type="ORF">PDIGIT_LOCUS15792</name>
</gene>
<dbReference type="InterPro" id="IPR036291">
    <property type="entry name" value="NAD(P)-bd_dom_sf"/>
</dbReference>
<dbReference type="OrthoDB" id="2898618at2759"/>
<dbReference type="Proteomes" id="UP001152607">
    <property type="component" value="Unassembled WGS sequence"/>
</dbReference>
<name>A0A9W4UWP6_9PLEO</name>
<comment type="similarity">
    <text evidence="1 4">Belongs to the short-chain dehydrogenases/reductases (SDR) family.</text>
</comment>
<dbReference type="PROSITE" id="PS00061">
    <property type="entry name" value="ADH_SHORT"/>
    <property type="match status" value="1"/>
</dbReference>
<sequence>MNVLHRRPTPHIIDRPSTMLRLFTRSFSPIRTNLTSRIRHNTINSSYTILRTMSGKADNEQLKGSNLFDVSHVTALVTGGGTGIGLMITQALVANGAKVYITSRREEVLKKTEELYSTGPGKIIPLVADVSEKDDVKRLYDEMCQKEPKGIQLLVNNAGIARDDATKYSTAGQPDMTDPQAISDHFLKSPPESWAETMKTNVGSVFYMSITFLPLLAKGREVTPGYTSSVVNVTSISGFMKGNSAGQFAYASSKAAASHLSRMLATVFAQTKVRVNTIAPGVFPSEMTAGDSGEDNKSTLNMKMSNPAGRPGADTDMAASILLLAGPGGLFYNEQFLFPDGGNTLVQPAAK</sequence>
<dbReference type="PANTHER" id="PTHR43618">
    <property type="entry name" value="7-ALPHA-HYDROXYSTEROID DEHYDROGENASE"/>
    <property type="match status" value="1"/>
</dbReference>
<evidence type="ECO:0000256" key="4">
    <source>
        <dbReference type="RuleBase" id="RU000363"/>
    </source>
</evidence>
<reference evidence="5" key="1">
    <citation type="submission" date="2023-01" db="EMBL/GenBank/DDBJ databases">
        <authorList>
            <person name="Van Ghelder C."/>
            <person name="Rancurel C."/>
        </authorList>
    </citation>
    <scope>NUCLEOTIDE SEQUENCE</scope>
    <source>
        <strain evidence="5">CNCM I-4278</strain>
    </source>
</reference>
<dbReference type="Pfam" id="PF00106">
    <property type="entry name" value="adh_short"/>
    <property type="match status" value="1"/>
</dbReference>
<accession>A0A9W4UWP6</accession>
<comment type="caution">
    <text evidence="5">The sequence shown here is derived from an EMBL/GenBank/DDBJ whole genome shotgun (WGS) entry which is preliminary data.</text>
</comment>
<organism evidence="5 6">
    <name type="scientific">Periconia digitata</name>
    <dbReference type="NCBI Taxonomy" id="1303443"/>
    <lineage>
        <taxon>Eukaryota</taxon>
        <taxon>Fungi</taxon>
        <taxon>Dikarya</taxon>
        <taxon>Ascomycota</taxon>
        <taxon>Pezizomycotina</taxon>
        <taxon>Dothideomycetes</taxon>
        <taxon>Pleosporomycetidae</taxon>
        <taxon>Pleosporales</taxon>
        <taxon>Massarineae</taxon>
        <taxon>Periconiaceae</taxon>
        <taxon>Periconia</taxon>
    </lineage>
</organism>